<accession>A0A2T8FF05</accession>
<gene>
    <name evidence="2" type="ORF">DDE18_01150</name>
</gene>
<dbReference type="Proteomes" id="UP000246018">
    <property type="component" value="Unassembled WGS sequence"/>
</dbReference>
<proteinExistence type="predicted"/>
<dbReference type="AlphaFoldDB" id="A0A2T8FF05"/>
<reference evidence="2 3" key="1">
    <citation type="submission" date="2018-04" db="EMBL/GenBank/DDBJ databases">
        <title>Genome of Nocardioides gansuensis WSJ-1.</title>
        <authorList>
            <person name="Wu S."/>
            <person name="Wang G."/>
        </authorList>
    </citation>
    <scope>NUCLEOTIDE SEQUENCE [LARGE SCALE GENOMIC DNA]</scope>
    <source>
        <strain evidence="2 3">WSJ-1</strain>
    </source>
</reference>
<evidence type="ECO:0000313" key="2">
    <source>
        <dbReference type="EMBL" id="PVG84270.1"/>
    </source>
</evidence>
<sequence length="344" mass="34528">MHTGATARVGRSLGVLALLAGLAACTGDEPRTRGTDATGTPTGSVTEPVTELVPVDTGLLGELVDRSLATPKIPPTYLTVVDLAAARAAAGLDPSADPTDRDVVGSGSWILGGAQAAALPFTSEEGLLEVIDPTQVTAAVSAGAVAERVQVLHTDQDAAELRAGLEDLGYVADGDVLTYQGEAPATRTVHHVALADGLVALAGDRRAEGADAARAALAQSPATTPQGALAAELTAGTGAAGVTILSGFEGGAWSCLEAVAVVEPFSGQPGEMVFVPATDPADVEVVVGTESLHASDLASYTFGEPETDGDLVRVSMARDEADAAPGLLDVRTSGYPAEAVARCD</sequence>
<dbReference type="EMBL" id="QDGZ01000001">
    <property type="protein sequence ID" value="PVG84270.1"/>
    <property type="molecule type" value="Genomic_DNA"/>
</dbReference>
<feature type="compositionally biased region" description="Polar residues" evidence="1">
    <location>
        <begin position="35"/>
        <end position="47"/>
    </location>
</feature>
<keyword evidence="3" id="KW-1185">Reference proteome</keyword>
<evidence type="ECO:0000313" key="3">
    <source>
        <dbReference type="Proteomes" id="UP000246018"/>
    </source>
</evidence>
<feature type="region of interest" description="Disordered" evidence="1">
    <location>
        <begin position="27"/>
        <end position="47"/>
    </location>
</feature>
<dbReference type="RefSeq" id="WP_116570400.1">
    <property type="nucleotide sequence ID" value="NZ_QDGZ01000001.1"/>
</dbReference>
<protein>
    <submittedName>
        <fullName evidence="2">Uncharacterized protein</fullName>
    </submittedName>
</protein>
<name>A0A2T8FF05_9ACTN</name>
<organism evidence="2 3">
    <name type="scientific">Nocardioides gansuensis</name>
    <dbReference type="NCBI Taxonomy" id="2138300"/>
    <lineage>
        <taxon>Bacteria</taxon>
        <taxon>Bacillati</taxon>
        <taxon>Actinomycetota</taxon>
        <taxon>Actinomycetes</taxon>
        <taxon>Propionibacteriales</taxon>
        <taxon>Nocardioidaceae</taxon>
        <taxon>Nocardioides</taxon>
    </lineage>
</organism>
<evidence type="ECO:0000256" key="1">
    <source>
        <dbReference type="SAM" id="MobiDB-lite"/>
    </source>
</evidence>
<comment type="caution">
    <text evidence="2">The sequence shown here is derived from an EMBL/GenBank/DDBJ whole genome shotgun (WGS) entry which is preliminary data.</text>
</comment>